<feature type="domain" description="Acyltransferase 3" evidence="2">
    <location>
        <begin position="71"/>
        <end position="467"/>
    </location>
</feature>
<dbReference type="Proteomes" id="UP001472866">
    <property type="component" value="Chromosome 04"/>
</dbReference>
<keyword evidence="4" id="KW-1185">Reference proteome</keyword>
<dbReference type="AlphaFoldDB" id="A0AAX4P613"/>
<evidence type="ECO:0000256" key="1">
    <source>
        <dbReference type="SAM" id="Phobius"/>
    </source>
</evidence>
<dbReference type="InterPro" id="IPR052728">
    <property type="entry name" value="O2_lipid_transport_reg"/>
</dbReference>
<dbReference type="PANTHER" id="PTHR11161:SF0">
    <property type="entry name" value="O-ACYLTRANSFERASE LIKE PROTEIN"/>
    <property type="match status" value="1"/>
</dbReference>
<feature type="transmembrane region" description="Helical" evidence="1">
    <location>
        <begin position="308"/>
        <end position="329"/>
    </location>
</feature>
<keyword evidence="3" id="KW-0012">Acyltransferase</keyword>
<proteinExistence type="predicted"/>
<reference evidence="3 4" key="1">
    <citation type="submission" date="2024-03" db="EMBL/GenBank/DDBJ databases">
        <title>Complete genome sequence of the green alga Chloropicon roscoffensis RCC1871.</title>
        <authorList>
            <person name="Lemieux C."/>
            <person name="Pombert J.-F."/>
            <person name="Otis C."/>
            <person name="Turmel M."/>
        </authorList>
    </citation>
    <scope>NUCLEOTIDE SEQUENCE [LARGE SCALE GENOMIC DNA]</scope>
    <source>
        <strain evidence="3 4">RCC1871</strain>
    </source>
</reference>
<evidence type="ECO:0000313" key="3">
    <source>
        <dbReference type="EMBL" id="WZN61488.1"/>
    </source>
</evidence>
<feature type="transmembrane region" description="Helical" evidence="1">
    <location>
        <begin position="164"/>
        <end position="185"/>
    </location>
</feature>
<keyword evidence="1" id="KW-0812">Transmembrane</keyword>
<keyword evidence="1" id="KW-0472">Membrane</keyword>
<name>A0AAX4P613_9CHLO</name>
<gene>
    <name evidence="3" type="ORF">HKI87_04g30230</name>
</gene>
<feature type="transmembrane region" description="Helical" evidence="1">
    <location>
        <begin position="455"/>
        <end position="480"/>
    </location>
</feature>
<dbReference type="InterPro" id="IPR002656">
    <property type="entry name" value="Acyl_transf_3_dom"/>
</dbReference>
<feature type="transmembrane region" description="Helical" evidence="1">
    <location>
        <begin position="76"/>
        <end position="97"/>
    </location>
</feature>
<feature type="transmembrane region" description="Helical" evidence="1">
    <location>
        <begin position="341"/>
        <end position="362"/>
    </location>
</feature>
<dbReference type="GO" id="GO:0016747">
    <property type="term" value="F:acyltransferase activity, transferring groups other than amino-acyl groups"/>
    <property type="evidence" value="ECO:0007669"/>
    <property type="project" value="InterPro"/>
</dbReference>
<sequence length="501" mass="55082">MEKAGVASPRAAVTVPAPDVALEVDMAATPEAEAETTSLSGKVWRAWVKNCESLYLRSSASTHSATRSYVLDGLRALAVFWVIAFHVMVMVIAEGLHPLLSRLVSFWPAQVVFNGDMGVDVFFTLSGYLIGRILLRDLVLARREGPRGVASALLTFYVRRWLRIFPLLAAAIAITVACNEISLAVNGGQGFAYFAFASGAECSNFSEVWPILLFVNNYVGNFGCLVQTWSVAVEMQMYFVSPLVLWLAFSLKDDKPRRFCYAFLFALSLLQIGFNALHLYAPSLQNGQLFFFIPTTMPPPDKTAMLPLSYAATWCRFSPYVSGLAVGIAQREGRKPALGGVAHALWALLVLSSGGALLFLGVGNNYMTYEVSPALAQVLALAGRWWFGWCVAAVIRMCQAGRLRALRGLLSLECWYPVAVLSYGMYLLHLIWVTMVKGVDDFKAISPLQSVWVSWSVFSWDFTVCAVLSALSALLTYLALEKPVMNLRPSIALKSRDGRSE</sequence>
<evidence type="ECO:0000313" key="4">
    <source>
        <dbReference type="Proteomes" id="UP001472866"/>
    </source>
</evidence>
<dbReference type="PANTHER" id="PTHR11161">
    <property type="entry name" value="O-ACYLTRANSFERASE"/>
    <property type="match status" value="1"/>
</dbReference>
<dbReference type="EMBL" id="CP151504">
    <property type="protein sequence ID" value="WZN61488.1"/>
    <property type="molecule type" value="Genomic_DNA"/>
</dbReference>
<feature type="transmembrane region" description="Helical" evidence="1">
    <location>
        <begin position="117"/>
        <end position="135"/>
    </location>
</feature>
<feature type="transmembrane region" description="Helical" evidence="1">
    <location>
        <begin position="261"/>
        <end position="281"/>
    </location>
</feature>
<feature type="transmembrane region" description="Helical" evidence="1">
    <location>
        <begin position="229"/>
        <end position="249"/>
    </location>
</feature>
<keyword evidence="3" id="KW-0808">Transferase</keyword>
<organism evidence="3 4">
    <name type="scientific">Chloropicon roscoffensis</name>
    <dbReference type="NCBI Taxonomy" id="1461544"/>
    <lineage>
        <taxon>Eukaryota</taxon>
        <taxon>Viridiplantae</taxon>
        <taxon>Chlorophyta</taxon>
        <taxon>Chloropicophyceae</taxon>
        <taxon>Chloropicales</taxon>
        <taxon>Chloropicaceae</taxon>
        <taxon>Chloropicon</taxon>
    </lineage>
</organism>
<feature type="transmembrane region" description="Helical" evidence="1">
    <location>
        <begin position="374"/>
        <end position="395"/>
    </location>
</feature>
<accession>A0AAX4P613</accession>
<dbReference type="Pfam" id="PF01757">
    <property type="entry name" value="Acyl_transf_3"/>
    <property type="match status" value="1"/>
</dbReference>
<evidence type="ECO:0000259" key="2">
    <source>
        <dbReference type="Pfam" id="PF01757"/>
    </source>
</evidence>
<keyword evidence="1" id="KW-1133">Transmembrane helix</keyword>
<protein>
    <submittedName>
        <fullName evidence="3">Acyltransferase</fullName>
    </submittedName>
</protein>
<feature type="transmembrane region" description="Helical" evidence="1">
    <location>
        <begin position="415"/>
        <end position="435"/>
    </location>
</feature>